<dbReference type="OrthoDB" id="199574at2759"/>
<accession>A0A8J4LXP4</accession>
<dbReference type="PANTHER" id="PTHR12436">
    <property type="entry name" value="80 KDA MCM3-ASSOCIATED PROTEIN"/>
    <property type="match status" value="1"/>
</dbReference>
<feature type="region of interest" description="Disordered" evidence="1">
    <location>
        <begin position="450"/>
        <end position="543"/>
    </location>
</feature>
<evidence type="ECO:0000313" key="5">
    <source>
        <dbReference type="Proteomes" id="UP000722791"/>
    </source>
</evidence>
<feature type="compositionally biased region" description="Basic and acidic residues" evidence="1">
    <location>
        <begin position="460"/>
        <end position="470"/>
    </location>
</feature>
<organism evidence="4 5">
    <name type="scientific">Volvox reticuliferus</name>
    <dbReference type="NCBI Taxonomy" id="1737510"/>
    <lineage>
        <taxon>Eukaryota</taxon>
        <taxon>Viridiplantae</taxon>
        <taxon>Chlorophyta</taxon>
        <taxon>core chlorophytes</taxon>
        <taxon>Chlorophyceae</taxon>
        <taxon>CS clade</taxon>
        <taxon>Chlamydomonadales</taxon>
        <taxon>Volvocaceae</taxon>
        <taxon>Volvox</taxon>
    </lineage>
</organism>
<evidence type="ECO:0000313" key="3">
    <source>
        <dbReference type="EMBL" id="GIL69106.1"/>
    </source>
</evidence>
<name>A0A8J4LXP4_9CHLO</name>
<feature type="region of interest" description="Disordered" evidence="1">
    <location>
        <begin position="56"/>
        <end position="134"/>
    </location>
</feature>
<evidence type="ECO:0000256" key="1">
    <source>
        <dbReference type="SAM" id="MobiDB-lite"/>
    </source>
</evidence>
<gene>
    <name evidence="3" type="ORF">Vretifemale_97</name>
    <name evidence="4" type="ORF">Vretimale_17318</name>
</gene>
<dbReference type="GO" id="GO:0005634">
    <property type="term" value="C:nucleus"/>
    <property type="evidence" value="ECO:0007669"/>
    <property type="project" value="TreeGrafter"/>
</dbReference>
<dbReference type="PANTHER" id="PTHR12436:SF4">
    <property type="entry name" value="LEUKOCYTE RECEPTOR CLUSTER MEMBER 8"/>
    <property type="match status" value="1"/>
</dbReference>
<proteinExistence type="predicted"/>
<protein>
    <recommendedName>
        <fullName evidence="2">SAC3/GANP/THP3 conserved domain-containing protein</fullName>
    </recommendedName>
</protein>
<dbReference type="Proteomes" id="UP000722791">
    <property type="component" value="Unassembled WGS sequence"/>
</dbReference>
<dbReference type="EMBL" id="BNCP01000001">
    <property type="protein sequence ID" value="GIL69106.1"/>
    <property type="molecule type" value="Genomic_DNA"/>
</dbReference>
<feature type="compositionally biased region" description="Basic and acidic residues" evidence="1">
    <location>
        <begin position="210"/>
        <end position="219"/>
    </location>
</feature>
<dbReference type="EMBL" id="BNCQ01000056">
    <property type="protein sequence ID" value="GIM14362.1"/>
    <property type="molecule type" value="Genomic_DNA"/>
</dbReference>
<reference evidence="4" key="1">
    <citation type="journal article" date="2021" name="Proc. Natl. Acad. Sci. U.S.A.">
        <title>Three genomes in the algal genus Volvox reveal the fate of a haploid sex-determining region after a transition to homothallism.</title>
        <authorList>
            <person name="Yamamoto K."/>
            <person name="Hamaji T."/>
            <person name="Kawai-Toyooka H."/>
            <person name="Matsuzaki R."/>
            <person name="Takahashi F."/>
            <person name="Nishimura Y."/>
            <person name="Kawachi M."/>
            <person name="Noguchi H."/>
            <person name="Minakuchi Y."/>
            <person name="Umen J.G."/>
            <person name="Toyoda A."/>
            <person name="Nozaki H."/>
        </authorList>
    </citation>
    <scope>NUCLEOTIDE SEQUENCE</scope>
    <source>
        <strain evidence="4">NIES-3785</strain>
        <strain evidence="3">NIES-3786</strain>
    </source>
</reference>
<feature type="region of interest" description="Disordered" evidence="1">
    <location>
        <begin position="210"/>
        <end position="245"/>
    </location>
</feature>
<feature type="compositionally biased region" description="Polar residues" evidence="1">
    <location>
        <begin position="118"/>
        <end position="128"/>
    </location>
</feature>
<feature type="compositionally biased region" description="Pro residues" evidence="1">
    <location>
        <begin position="66"/>
        <end position="75"/>
    </location>
</feature>
<dbReference type="Pfam" id="PF03399">
    <property type="entry name" value="SAC3_GANP"/>
    <property type="match status" value="1"/>
</dbReference>
<dbReference type="InterPro" id="IPR045107">
    <property type="entry name" value="SAC3/GANP/THP3"/>
</dbReference>
<evidence type="ECO:0000313" key="6">
    <source>
        <dbReference type="Proteomes" id="UP000747110"/>
    </source>
</evidence>
<comment type="caution">
    <text evidence="4">The sequence shown here is derived from an EMBL/GenBank/DDBJ whole genome shotgun (WGS) entry which is preliminary data.</text>
</comment>
<feature type="domain" description="SAC3/GANP/THP3 conserved" evidence="2">
    <location>
        <begin position="612"/>
        <end position="821"/>
    </location>
</feature>
<keyword evidence="6" id="KW-1185">Reference proteome</keyword>
<evidence type="ECO:0000259" key="2">
    <source>
        <dbReference type="Pfam" id="PF03399"/>
    </source>
</evidence>
<sequence>MAYQAMSFAATSMADSTYYKDYYAAHGYDGGYNLSAYYQQQGSHYPLSGQAAYQQHAVPQVSAAPEVPPPPPPCPSDTERPYVTDAPPLPGSSSSEAVPPLPSQGEVPPPPPPSQPGQYNTSAQNSAVTAAVTASGRDDATATAASHEAYAQWYAQNYGAYYSYQGYEQQWYAYWQQQQQEADAYAYASATYAQQQQTGISNELSAGVLPRDETRDEPAHPSSSSSPSQTYNAQPPPSGLYVQLPGHKVNQGRHRTGATGPNTVPIGSRVHVSNETSASASVAGAPSGSKQHPAIIIRPQVPLAKRAASVSTPSYISVDSSSIPATTSSTPPNGKSLAVAAAVAAGAAGAMAAAKAAQASSAQGSSQWPPAFTAWVTRCFNTARLRNIPDSHLSQKLMAYLEQVKTEGKLWTTDWDTHPIMLPDSPAGQQDRRSEAVNTVLALDGTPARKRNRWGAVSEARLDPDRRLSHDQQPAATDYRKRPHDPDSDEDDQNGERGSDSATPKQSLHLIGGMQSLSNRRRKKLMQMEQHQQQQSGRRGAKGALSLEELRRQARAGRFGNGSAVGMAVGVGVHDDDSSGMDMSDEEVAERRFDGLVVGTCQNLEKSYFRLTSKPDPATVRPEPVLERALERLVSMIAHGEATYFYSLDQFKGMRQDCTVQHLRNGLAVRVYEAHARSSLEYGDTAEFNQCQARLAHLYADGQPGCVAEFTAYRVLYETVHCATAGRRGGGMAKSLMHTIRNIPLELSGSEEIRHALQVREAVMTYNYAAFFRLYASAPHLGRAIMDVVAEAMRWAGLNAFVKACDLPLPVSEMALLLGFAPRPSSCHPAVGSQGDASERDGKPLPGCMRAHLAGEAEAGSSPEEGMVECSAWLRDHGAVVVEKGSEIVLDTKASRGKLFLPEVPAKVAHGDENLSVNDFLSQAQRNFPG</sequence>
<dbReference type="Proteomes" id="UP000747110">
    <property type="component" value="Unassembled WGS sequence"/>
</dbReference>
<dbReference type="AlphaFoldDB" id="A0A8J4LXP4"/>
<feature type="compositionally biased region" description="Pro residues" evidence="1">
    <location>
        <begin position="99"/>
        <end position="115"/>
    </location>
</feature>
<evidence type="ECO:0000313" key="4">
    <source>
        <dbReference type="EMBL" id="GIM14362.1"/>
    </source>
</evidence>
<dbReference type="Gene3D" id="1.25.40.990">
    <property type="match status" value="1"/>
</dbReference>
<dbReference type="InterPro" id="IPR005062">
    <property type="entry name" value="SAC3/GANP/THP3_conserved"/>
</dbReference>